<comment type="caution">
    <text evidence="2">The sequence shown here is derived from an EMBL/GenBank/DDBJ whole genome shotgun (WGS) entry which is preliminary data.</text>
</comment>
<feature type="region of interest" description="Disordered" evidence="1">
    <location>
        <begin position="123"/>
        <end position="180"/>
    </location>
</feature>
<dbReference type="AlphaFoldDB" id="A0A813DCM0"/>
<keyword evidence="4" id="KW-1185">Reference proteome</keyword>
<accession>A0A813DCM0</accession>
<evidence type="ECO:0000313" key="4">
    <source>
        <dbReference type="Proteomes" id="UP000654075"/>
    </source>
</evidence>
<organism evidence="2 4">
    <name type="scientific">Polarella glacialis</name>
    <name type="common">Dinoflagellate</name>
    <dbReference type="NCBI Taxonomy" id="89957"/>
    <lineage>
        <taxon>Eukaryota</taxon>
        <taxon>Sar</taxon>
        <taxon>Alveolata</taxon>
        <taxon>Dinophyceae</taxon>
        <taxon>Suessiales</taxon>
        <taxon>Suessiaceae</taxon>
        <taxon>Polarella</taxon>
    </lineage>
</organism>
<evidence type="ECO:0000256" key="1">
    <source>
        <dbReference type="SAM" id="MobiDB-lite"/>
    </source>
</evidence>
<dbReference type="EMBL" id="CAJNNV010000962">
    <property type="protein sequence ID" value="CAE8583961.1"/>
    <property type="molecule type" value="Genomic_DNA"/>
</dbReference>
<dbReference type="OrthoDB" id="408292at2759"/>
<dbReference type="InterPro" id="IPR029063">
    <property type="entry name" value="SAM-dependent_MTases_sf"/>
</dbReference>
<feature type="compositionally biased region" description="Low complexity" evidence="1">
    <location>
        <begin position="71"/>
        <end position="81"/>
    </location>
</feature>
<dbReference type="SUPFAM" id="SSF53335">
    <property type="entry name" value="S-adenosyl-L-methionine-dependent methyltransferases"/>
    <property type="match status" value="1"/>
</dbReference>
<feature type="compositionally biased region" description="Low complexity" evidence="1">
    <location>
        <begin position="141"/>
        <end position="159"/>
    </location>
</feature>
<evidence type="ECO:0000313" key="3">
    <source>
        <dbReference type="EMBL" id="CAE8613688.1"/>
    </source>
</evidence>
<dbReference type="Gene3D" id="3.40.50.150">
    <property type="entry name" value="Vaccinia Virus protein VP39"/>
    <property type="match status" value="1"/>
</dbReference>
<protein>
    <submittedName>
        <fullName evidence="2">Uncharacterized protein</fullName>
    </submittedName>
</protein>
<name>A0A813DCM0_POLGL</name>
<feature type="region of interest" description="Disordered" evidence="1">
    <location>
        <begin position="71"/>
        <end position="94"/>
    </location>
</feature>
<proteinExistence type="predicted"/>
<evidence type="ECO:0000313" key="2">
    <source>
        <dbReference type="EMBL" id="CAE8583961.1"/>
    </source>
</evidence>
<dbReference type="EMBL" id="CAJNNV010025293">
    <property type="protein sequence ID" value="CAE8613688.1"/>
    <property type="molecule type" value="Genomic_DNA"/>
</dbReference>
<dbReference type="Proteomes" id="UP000654075">
    <property type="component" value="Unassembled WGS sequence"/>
</dbReference>
<reference evidence="2" key="1">
    <citation type="submission" date="2021-02" db="EMBL/GenBank/DDBJ databases">
        <authorList>
            <person name="Dougan E. K."/>
            <person name="Rhodes N."/>
            <person name="Thang M."/>
            <person name="Chan C."/>
        </authorList>
    </citation>
    <scope>NUCLEOTIDE SEQUENCE</scope>
</reference>
<sequence length="394" mass="41596">MPWPHQCGLAASVATAGPLVYRGSVARATGTPLHRFALPSTSSTSSGSSYQSMAAGATAALASASAASSVSRRARSSSSGAPSPPGPPSTASRVAAVARALELLEAQRASQFSEAQWASRAADEAAAPAVPGPTTQSSRTQPVGSSPSGSRGVQVLGSRGESGSGGGDHRTSPGGGVDRLVVDSETNFSRIYAGEEWGAEARSGLGSREDTTREFRSFLEGFLQEHDIRSVVDAGCGHWPTGYQRFMNWHGVHYMGVDVVPYVVEENMALFQDPDVLARYGLASAECIAGSVSNPLPSADLLMVKDVLMHLPNAAVESFLRSSVTGAAPKYRMILSSSQSSSPRGRSRDSSLMSVDKGTWQDIQLMLVCLRRRFSHCVQEADRHMPFPSPTYKF</sequence>
<gene>
    <name evidence="2" type="ORF">PGLA1383_LOCUS2907</name>
    <name evidence="3" type="ORF">PGLA1383_LOCUS31443</name>
</gene>